<reference evidence="1 2" key="1">
    <citation type="submission" date="2016-04" db="EMBL/GenBank/DDBJ databases">
        <title>A degradative enzymes factory behind the ericoid mycorrhizal symbiosis.</title>
        <authorList>
            <consortium name="DOE Joint Genome Institute"/>
            <person name="Martino E."/>
            <person name="Morin E."/>
            <person name="Grelet G."/>
            <person name="Kuo A."/>
            <person name="Kohler A."/>
            <person name="Daghino S."/>
            <person name="Barry K."/>
            <person name="Choi C."/>
            <person name="Cichocki N."/>
            <person name="Clum A."/>
            <person name="Copeland A."/>
            <person name="Hainaut M."/>
            <person name="Haridas S."/>
            <person name="Labutti K."/>
            <person name="Lindquist E."/>
            <person name="Lipzen A."/>
            <person name="Khouja H.-R."/>
            <person name="Murat C."/>
            <person name="Ohm R."/>
            <person name="Olson A."/>
            <person name="Spatafora J."/>
            <person name="Veneault-Fourrey C."/>
            <person name="Henrissat B."/>
            <person name="Grigoriev I."/>
            <person name="Martin F."/>
            <person name="Perotto S."/>
        </authorList>
    </citation>
    <scope>NUCLEOTIDE SEQUENCE [LARGE SCALE GENOMIC DNA]</scope>
    <source>
        <strain evidence="1 2">F</strain>
    </source>
</reference>
<evidence type="ECO:0000313" key="2">
    <source>
        <dbReference type="Proteomes" id="UP000235786"/>
    </source>
</evidence>
<keyword evidence="2" id="KW-1185">Reference proteome</keyword>
<proteinExistence type="predicted"/>
<name>A0A2J6RVW4_HYAVF</name>
<dbReference type="Proteomes" id="UP000235786">
    <property type="component" value="Unassembled WGS sequence"/>
</dbReference>
<sequence>MIVNSLGQSVECRTTDDVQSTNSKAEKSKSIAVCAGENLANSMQLPQKRLDLDGDQQRQKQNIARDWDFPSIVAWTVLSIAFAKPTDVGQSKIGGVANLYRLSTRLSANVHGFGDWRHDEVGPFEVEQPSSDLLLEMSRAGDPRSAAIGLRMVRYPMQFKSRVLRVMNVRCRQQIA</sequence>
<gene>
    <name evidence="1" type="ORF">L207DRAFT_527540</name>
</gene>
<evidence type="ECO:0000313" key="1">
    <source>
        <dbReference type="EMBL" id="PMD42655.1"/>
    </source>
</evidence>
<protein>
    <submittedName>
        <fullName evidence="1">Uncharacterized protein</fullName>
    </submittedName>
</protein>
<dbReference type="AlphaFoldDB" id="A0A2J6RVW4"/>
<dbReference type="EMBL" id="KZ613943">
    <property type="protein sequence ID" value="PMD42655.1"/>
    <property type="molecule type" value="Genomic_DNA"/>
</dbReference>
<organism evidence="1 2">
    <name type="scientific">Hyaloscypha variabilis (strain UAMH 11265 / GT02V1 / F)</name>
    <name type="common">Meliniomyces variabilis</name>
    <dbReference type="NCBI Taxonomy" id="1149755"/>
    <lineage>
        <taxon>Eukaryota</taxon>
        <taxon>Fungi</taxon>
        <taxon>Dikarya</taxon>
        <taxon>Ascomycota</taxon>
        <taxon>Pezizomycotina</taxon>
        <taxon>Leotiomycetes</taxon>
        <taxon>Helotiales</taxon>
        <taxon>Hyaloscyphaceae</taxon>
        <taxon>Hyaloscypha</taxon>
        <taxon>Hyaloscypha variabilis</taxon>
    </lineage>
</organism>
<accession>A0A2J6RVW4</accession>